<feature type="domain" description="VWFA" evidence="3">
    <location>
        <begin position="69"/>
        <end position="225"/>
    </location>
</feature>
<feature type="transmembrane region" description="Helical" evidence="2">
    <location>
        <begin position="42"/>
        <end position="63"/>
    </location>
</feature>
<dbReference type="InterPro" id="IPR029062">
    <property type="entry name" value="Class_I_gatase-like"/>
</dbReference>
<dbReference type="SMART" id="SM00327">
    <property type="entry name" value="VWA"/>
    <property type="match status" value="2"/>
</dbReference>
<dbReference type="Gene3D" id="3.40.50.880">
    <property type="match status" value="1"/>
</dbReference>
<protein>
    <submittedName>
        <fullName evidence="4">VWA domain-containing protein</fullName>
    </submittedName>
</protein>
<feature type="transmembrane region" description="Helical" evidence="2">
    <location>
        <begin position="12"/>
        <end position="30"/>
    </location>
</feature>
<evidence type="ECO:0000313" key="4">
    <source>
        <dbReference type="EMBL" id="GLC29915.1"/>
    </source>
</evidence>
<dbReference type="PROSITE" id="PS50234">
    <property type="entry name" value="VWFA"/>
    <property type="match status" value="2"/>
</dbReference>
<keyword evidence="5" id="KW-1185">Reference proteome</keyword>
<dbReference type="Pfam" id="PF07090">
    <property type="entry name" value="GATase1_like"/>
    <property type="match status" value="1"/>
</dbReference>
<dbReference type="Pfam" id="PF00092">
    <property type="entry name" value="VWA"/>
    <property type="match status" value="1"/>
</dbReference>
<accession>A0ABQ5N419</accession>
<dbReference type="Pfam" id="PF13519">
    <property type="entry name" value="VWA_2"/>
    <property type="match status" value="1"/>
</dbReference>
<dbReference type="PANTHER" id="PTHR37947">
    <property type="entry name" value="BLL2462 PROTEIN"/>
    <property type="match status" value="1"/>
</dbReference>
<evidence type="ECO:0000259" key="3">
    <source>
        <dbReference type="PROSITE" id="PS50234"/>
    </source>
</evidence>
<sequence>MLMAISFLRPYFLLLLPFAIGVILFGAKKLSKMQRARRRLIVVLRNIIVIFLVLALSAPNILWTANTTSTVFLVDASDSTLASRTKIEEFIRNSMQYKPAKDKVGVVAFGDNALIENFIAKNSAFSKIETKPNGTYTNIENSITAALALMPDSSKKRIVLITDGEENEGKASKLVPSLLEQGVDLKVYKIDKVVGNEVAIDSVSVPQKLNVGEEFGVVINITSTVSTSAKISLLSGKEKTAEERVQINKGSNRFVFKDTAKEGGFKSYKVVIEPDADTELKNNEASAFTNIKDKPRILVIEDAKGEAEELIKMLKASGMDYNKIEAAAAPRNLEELTAYKSIITCNVSAENLNEGFLNALDSYVKDFGGGFIATGGENSFALGGYFKTTLEKVLPVNMDMKGKKEIPEMAMLLIIDKSGSMMDGSGGITKLDIAKEAAVRTLESLRPKDQIGVLTFDDTLYWVVKMKKAEDRDKIKDDIGTIRPGGGTSILPALDEGYEALKKSSAKIKHIILLTDGQAERDGYNDLIDKIKKDNITVSTVAVGGDADKVLLENLAKNASGRFYSTSDISSIPKIFAKETFMAAKAYLNNREFTPVIAGNHSIISGVAEGGLPPLLGYIGASPKDSAKVILKSDEDDPILTVWQYGLGKTAAWNSDINGKWSANYVGWDKNMKLWQNMINYTVENYESENAAIEVNTEGSKGVINFTDKNSKEEVDTRAVVVTPSLQNMEIKLYPTAPGKYSGSFDIKEPGIYMVKGRQLKGEETLNAVTTGLALQYSPEYRIASEKSSLDNLVKEAGGSYISSASEAFKGSPKHIPGKIDLTPYLLALALILFVLDIALRRLNIPLHKLQRFMEGISDKLTSLRRYKRKKSKIKIDKKQLRSEVQENIEINSEKVEKKKELKPKVKSSEEKPDEEKEESVLDTSALLKKKQNRNK</sequence>
<evidence type="ECO:0000313" key="5">
    <source>
        <dbReference type="Proteomes" id="UP001208567"/>
    </source>
</evidence>
<feature type="transmembrane region" description="Helical" evidence="2">
    <location>
        <begin position="822"/>
        <end position="840"/>
    </location>
</feature>
<dbReference type="Gene3D" id="3.40.50.410">
    <property type="entry name" value="von Willebrand factor, type A domain"/>
    <property type="match status" value="2"/>
</dbReference>
<keyword evidence="2" id="KW-0472">Membrane</keyword>
<dbReference type="InterPro" id="IPR002035">
    <property type="entry name" value="VWF_A"/>
</dbReference>
<dbReference type="Proteomes" id="UP001208567">
    <property type="component" value="Unassembled WGS sequence"/>
</dbReference>
<dbReference type="EMBL" id="BRXR01000001">
    <property type="protein sequence ID" value="GLC29915.1"/>
    <property type="molecule type" value="Genomic_DNA"/>
</dbReference>
<gene>
    <name evidence="4" type="ORF">bsdE14_13250</name>
</gene>
<feature type="compositionally biased region" description="Basic and acidic residues" evidence="1">
    <location>
        <begin position="893"/>
        <end position="915"/>
    </location>
</feature>
<reference evidence="4 5" key="1">
    <citation type="journal article" date="2024" name="Int. J. Syst. Evol. Microbiol.">
        <title>Clostridium omnivorum sp. nov., isolated from anoxic soil under the treatment of reductive soil disinfestation.</title>
        <authorList>
            <person name="Ueki A."/>
            <person name="Tonouchi A."/>
            <person name="Kaku N."/>
            <person name="Honma S."/>
            <person name="Ueki K."/>
        </authorList>
    </citation>
    <scope>NUCLEOTIDE SEQUENCE [LARGE SCALE GENOMIC DNA]</scope>
    <source>
        <strain evidence="4 5">E14</strain>
    </source>
</reference>
<keyword evidence="2" id="KW-1133">Transmembrane helix</keyword>
<keyword evidence="2" id="KW-0812">Transmembrane</keyword>
<comment type="caution">
    <text evidence="4">The sequence shown here is derived from an EMBL/GenBank/DDBJ whole genome shotgun (WGS) entry which is preliminary data.</text>
</comment>
<dbReference type="CDD" id="cd00198">
    <property type="entry name" value="vWFA"/>
    <property type="match status" value="1"/>
</dbReference>
<dbReference type="SUPFAM" id="SSF53300">
    <property type="entry name" value="vWA-like"/>
    <property type="match status" value="2"/>
</dbReference>
<evidence type="ECO:0000256" key="2">
    <source>
        <dbReference type="SAM" id="Phobius"/>
    </source>
</evidence>
<feature type="region of interest" description="Disordered" evidence="1">
    <location>
        <begin position="893"/>
        <end position="936"/>
    </location>
</feature>
<dbReference type="SUPFAM" id="SSF52317">
    <property type="entry name" value="Class I glutamine amidotransferase-like"/>
    <property type="match status" value="1"/>
</dbReference>
<evidence type="ECO:0000256" key="1">
    <source>
        <dbReference type="SAM" id="MobiDB-lite"/>
    </source>
</evidence>
<feature type="domain" description="VWFA" evidence="3">
    <location>
        <begin position="410"/>
        <end position="580"/>
    </location>
</feature>
<dbReference type="InterPro" id="IPR010768">
    <property type="entry name" value="GATase1-like"/>
</dbReference>
<name>A0ABQ5N419_9CLOT</name>
<proteinExistence type="predicted"/>
<dbReference type="InterPro" id="IPR036465">
    <property type="entry name" value="vWFA_dom_sf"/>
</dbReference>
<dbReference type="PANTHER" id="PTHR37947:SF2">
    <property type="entry name" value="VON WILLEBRAND FACTOR TYPE A"/>
    <property type="match status" value="1"/>
</dbReference>
<organism evidence="4 5">
    <name type="scientific">Clostridium omnivorum</name>
    <dbReference type="NCBI Taxonomy" id="1604902"/>
    <lineage>
        <taxon>Bacteria</taxon>
        <taxon>Bacillati</taxon>
        <taxon>Bacillota</taxon>
        <taxon>Clostridia</taxon>
        <taxon>Eubacteriales</taxon>
        <taxon>Clostridiaceae</taxon>
        <taxon>Clostridium</taxon>
    </lineage>
</organism>